<dbReference type="InterPro" id="IPR014030">
    <property type="entry name" value="Ketoacyl_synth_N"/>
</dbReference>
<dbReference type="Gene3D" id="3.40.47.10">
    <property type="match status" value="2"/>
</dbReference>
<feature type="domain" description="Ketosynthase family 3 (KS3)" evidence="16">
    <location>
        <begin position="34"/>
        <end position="449"/>
    </location>
</feature>
<dbReference type="PROSITE" id="PS00606">
    <property type="entry name" value="KS3_1"/>
    <property type="match status" value="2"/>
</dbReference>
<dbReference type="Proteomes" id="UP000295444">
    <property type="component" value="Unassembled WGS sequence"/>
</dbReference>
<evidence type="ECO:0000256" key="1">
    <source>
        <dbReference type="ARBA" id="ARBA00001957"/>
    </source>
</evidence>
<evidence type="ECO:0000256" key="8">
    <source>
        <dbReference type="ARBA" id="ARBA00023315"/>
    </source>
</evidence>
<dbReference type="InterPro" id="IPR049900">
    <property type="entry name" value="PKS_mFAS_DH"/>
</dbReference>
<keyword evidence="2" id="KW-0596">Phosphopantetheine</keyword>
<evidence type="ECO:0000259" key="17">
    <source>
        <dbReference type="PROSITE" id="PS52019"/>
    </source>
</evidence>
<evidence type="ECO:0000313" key="18">
    <source>
        <dbReference type="EMBL" id="TDQ04392.1"/>
    </source>
</evidence>
<dbReference type="Gene3D" id="1.10.1200.10">
    <property type="entry name" value="ACP-like"/>
    <property type="match status" value="2"/>
</dbReference>
<dbReference type="InterPro" id="IPR042104">
    <property type="entry name" value="PKS_dehydratase_sf"/>
</dbReference>
<dbReference type="Pfam" id="PF14765">
    <property type="entry name" value="PS-DH"/>
    <property type="match status" value="2"/>
</dbReference>
<dbReference type="InterPro" id="IPR049551">
    <property type="entry name" value="PKS_DH_C"/>
</dbReference>
<dbReference type="Pfam" id="PF21089">
    <property type="entry name" value="PKS_DH_N"/>
    <property type="match status" value="2"/>
</dbReference>
<evidence type="ECO:0000256" key="10">
    <source>
        <dbReference type="ARBA" id="ARBA00060158"/>
    </source>
</evidence>
<dbReference type="InterPro" id="IPR014043">
    <property type="entry name" value="Acyl_transferase_dom"/>
</dbReference>
<dbReference type="SMART" id="SM00825">
    <property type="entry name" value="PKS_KS"/>
    <property type="match status" value="2"/>
</dbReference>
<accession>A0A4R6SM45</accession>
<dbReference type="PANTHER" id="PTHR43775">
    <property type="entry name" value="FATTY ACID SYNTHASE"/>
    <property type="match status" value="1"/>
</dbReference>
<evidence type="ECO:0000313" key="19">
    <source>
        <dbReference type="Proteomes" id="UP000295444"/>
    </source>
</evidence>
<keyword evidence="7" id="KW-0511">Multifunctional enzyme</keyword>
<comment type="cofactor">
    <cofactor evidence="1">
        <name>pantetheine 4'-phosphate</name>
        <dbReference type="ChEBI" id="CHEBI:47942"/>
    </cofactor>
</comment>
<dbReference type="GO" id="GO:0004312">
    <property type="term" value="F:fatty acid synthase activity"/>
    <property type="evidence" value="ECO:0007669"/>
    <property type="project" value="TreeGrafter"/>
</dbReference>
<comment type="pathway">
    <text evidence="11">Antibiotic biosynthesis; erythromycin biosynthesis.</text>
</comment>
<dbReference type="InterPro" id="IPR006162">
    <property type="entry name" value="Ppantetheine_attach_site"/>
</dbReference>
<keyword evidence="3" id="KW-0597">Phosphoprotein</keyword>
<dbReference type="Gene3D" id="3.40.366.10">
    <property type="entry name" value="Malonyl-Coenzyme A Acyl Carrier Protein, domain 2"/>
    <property type="match status" value="2"/>
</dbReference>
<dbReference type="Pfam" id="PF00550">
    <property type="entry name" value="PP-binding"/>
    <property type="match status" value="2"/>
</dbReference>
<dbReference type="Gene3D" id="3.10.129.110">
    <property type="entry name" value="Polyketide synthase dehydratase"/>
    <property type="match status" value="2"/>
</dbReference>
<dbReference type="GO" id="GO:0031177">
    <property type="term" value="F:phosphopantetheine binding"/>
    <property type="evidence" value="ECO:0007669"/>
    <property type="project" value="InterPro"/>
</dbReference>
<dbReference type="SUPFAM" id="SSF53901">
    <property type="entry name" value="Thiolase-like"/>
    <property type="match status" value="2"/>
</dbReference>
<keyword evidence="19" id="KW-1185">Reference proteome</keyword>
<dbReference type="InterPro" id="IPR018201">
    <property type="entry name" value="Ketoacyl_synth_AS"/>
</dbReference>
<feature type="active site" description="Proton acceptor; for dehydratase activity" evidence="14">
    <location>
        <position position="2532"/>
    </location>
</feature>
<evidence type="ECO:0000256" key="11">
    <source>
        <dbReference type="ARBA" id="ARBA00060622"/>
    </source>
</evidence>
<organism evidence="18 19">
    <name type="scientific">Labedaea rhizosphaerae</name>
    <dbReference type="NCBI Taxonomy" id="598644"/>
    <lineage>
        <taxon>Bacteria</taxon>
        <taxon>Bacillati</taxon>
        <taxon>Actinomycetota</taxon>
        <taxon>Actinomycetes</taxon>
        <taxon>Pseudonocardiales</taxon>
        <taxon>Pseudonocardiaceae</taxon>
        <taxon>Labedaea</taxon>
    </lineage>
</organism>
<feature type="active site" description="Proton acceptor; for dehydratase activity" evidence="14">
    <location>
        <position position="920"/>
    </location>
</feature>
<dbReference type="InterPro" id="IPR015083">
    <property type="entry name" value="NorB/c/GfsB-D-like_docking"/>
</dbReference>
<proteinExistence type="predicted"/>
<evidence type="ECO:0000259" key="15">
    <source>
        <dbReference type="PROSITE" id="PS50075"/>
    </source>
</evidence>
<dbReference type="CDD" id="cd08956">
    <property type="entry name" value="KR_3_FAS_SDR_x"/>
    <property type="match status" value="1"/>
</dbReference>
<dbReference type="CDD" id="cd00833">
    <property type="entry name" value="PKS"/>
    <property type="match status" value="2"/>
</dbReference>
<dbReference type="PROSITE" id="PS50075">
    <property type="entry name" value="CARRIER"/>
    <property type="match status" value="2"/>
</dbReference>
<gene>
    <name evidence="18" type="ORF">EV186_101341</name>
</gene>
<evidence type="ECO:0000256" key="5">
    <source>
        <dbReference type="ARBA" id="ARBA00022737"/>
    </source>
</evidence>
<dbReference type="SUPFAM" id="SSF52151">
    <property type="entry name" value="FabD/lysophospholipase-like"/>
    <property type="match status" value="2"/>
</dbReference>
<dbReference type="PANTHER" id="PTHR43775:SF51">
    <property type="entry name" value="INACTIVE PHENOLPHTHIOCEROL SYNTHESIS POLYKETIDE SYNTHASE TYPE I PKS1-RELATED"/>
    <property type="match status" value="1"/>
</dbReference>
<keyword evidence="5" id="KW-0677">Repeat</keyword>
<dbReference type="InterPro" id="IPR050091">
    <property type="entry name" value="PKS_NRPS_Biosynth_Enz"/>
</dbReference>
<sequence>MSNEEKLLRYLRRATADLLETQQRLAAAERRLDGEPVAIVAMACRYPGGVRSPEDLWRLVENGVDAVSAFPADRGWDTGVYDPDGAPGTTYAAEGGFLDAPADFDPGFFGISPNEALQMDPQQRLLLEVSWEGLERAGIDPLALKGSRTGVFAGLMYHDYALGTEHAGTTGGSMVSGRVSYTLGLEGPSVTVDTACSSSLVSLHLAVQSLRSDECSLAIAGGVTVMAEPDMFVYFTTQRGLARDGRCKPFAAAADGVGCSEGVGVLVLERLSDARKNGHPVLAVVKGSAVNSDGASSGFTAPNGPSQRRVIQQALAAAKLEPSDVDVVEAHGTGTKLGDPIEAQALLATYGQGRAEGRPLLLGSLKSNLGHTQAAAGVGGVIKMVEAIRHGLAPKSLHVDAPTPHVDWTAGAVELLSEARPWPSTDAPRRAAVSSFGLSGTNAHVIVEQAPAEEEAPVEATATLPVVPWLVSGKTAEALSAQASRLLAVGGDPLDVGFSLTGRSALEHRACVVGSRKEELLSQLTSVADGGGPRAVVRKGGKTAFLFTGQGSQRLGMGRELHAAYPVFATAFDEAVAELDKHLDRPLRDVVWGEDTDLLAQTQYTQTGIFAIEVALYRLVESWGVTPDYLAGHSIGEIAAAHVAGVLSLADAAALVAARGRLMQALPSGGAMIALQATEQEVRPHLTDHVGIAAINGPQAVVVSGDADAAQAVADQFQDRKSTRLKVSHAFHSVLMEPMLDEFRSVISGFTYNAPAIPIVSGEPADVTTPVYWVNHVRDAVRFAASVSFLEAQGVTRFVELGPDAILAGMAADHGVVPVLRRNRDEAVTALSALGQLWAAGYPVDWAPFFAGTGAKKVDLPTYAFQHERYWLNAELAGDASGVGLTVLDHPLLGALVALPDDDGVVLTGRLTATGWLADHKMNDTILFPGTGFVELAIQAGEQVDCDVLRELTLHAPLVLPEQGGVQFRVRVAAADGNGARTVTIHSRAEEDDASWTLHADGVLDTGAAASGFDATQWPPADAEPVDVQDFYETVRAQGYDYGPAFQGLTTAWKRGDTVFAEVALAAEVEGFGVHPALLDAALHASLLDETDGTALPFAWQGVRYHAVGASALRVRITSTGTDSISIDGADPTGQPVFTVDALKSRPVSADQLAAQPKGALYAVEWVEVPATELTGEVYRVPTPADTTAESVHAVTAEVLAKLQDWLAEDQDEQLIVVIAEDLAHAAVRGLVHSAQLESPDRIVLIETADDVRGADGEPDVRVRDGKVYAPRLVKAAVTDQQPLDFTGEVLITGGTGFLGRLVARHLITQRGATKLVITSRRGLDAPGAAELRDELAGLGAEVTVAACDLADRAAAGQLLAQHKITAVVHLAGVLDDGVITSLTADRLSTALRPKVDAVLNLHELTGDLAAFVLFSSIAGVLGNPGQGNYAAGNAFLDAFAAHRRAEGLAAQSLAWGLWADTDGLSDVDIARMNRSGVQALTPEHGLALFDAAETVDAACLLPVHLDLKALRAADPQPLFAGLVRRPKKAAAAATGLTGLSTRDLLDLVRGHVADVLGHASTSAVEPDRAFTELGFDSLSAMELRNRLNTATGLRLPSTLVFDHPNARAIAELIETTISGQTTTVTGHATAANTDEPIAIVAMACRYPGGVQTPEDLWRLVDEGVDAITEFPANRGWDVDGLYDPEPGTPGKVYVRHGGFLHDADEFDAAFFGIAPNDAQTTDPQHRILLEVAWEALERAGIDPASLKGSATGVFAGIMYHDYVGNSAAGSLGSGRVSYTFGLEGPSVTVDTACSSSLVALHLAAQALRSGECPLALVGGVTVMSTMETFVEFSRQRGLSPDGHCRSFASTADGAAWSEGAGVLVVERLSDARKNGHPVLAVVRGSAINQDGASNGLMAPNGPSQQRVIRQALANAGLAGADVDLVEAHGTGTRLGDPIEAQALLATYGQDRDEPLHLGSIKSNIGHAQAAAGVAGVIKVIEAMRHRVLPRTLHIDEPSPQVDWTEGAVELLTDARDWTVPGRPRRAGVSSFGISGTNAHVIIEEVEAATQEAKELDGPVPWLLSARSPAALTAQAAALASHVDGHTDTDIGFTLATAKVAHEHRAAVLATDREQALRDLAAIEGTLATDGLTAFLFSGQGAQRVAMGRDLAGRYPVFAEAFASAQEEVDKHLDRPLRAVLDDEDALKQTKYTQTALFAFEVALFRLVESWGVTPDRLAGHSVGEIAAAHVAGVLSLADAATLVAARGRLMQDLPAGGAMVAVQADEDEVRPLLSNMGGGPEGQGGGNNRVSIAAVNGPKAVVLSGAEDAVQELANRFKAEGRKTARLKVSHAFHSVLMEPMLDDFRAVVAGLTYAEPVIPIVSTVTGGSADLTDPKYWVTHVRAAVRFADAVRALGESGVDKFLEIGPDAVLTAMGASTLDDATFLAFTRRDHDERHEVVATLAAAHNHGVAVDWAAFFAGHGRRVDLPTYAFQRERFWQTAERTGGDAGSFGLDDPHHPLLSAVVADPAGDRVTLTGRLSLEAQPWLADHDLLGTVVFPASGFVELALRAAAEVGSTRIDELTIAEHLPLPERGGVAVQAVVAGRAVTIYAKPDGADEWTKHATGSLGAAPEPGTAPAWKPAGDQLDVYEALLAKGYGYGPAFQRATTAWRSGDTTYAELAPIDGEFLLHPASLDAATHPARAGEDGVVTTTTWTGITLHQPGATGRRAVVADGIAIADEQGRPVLTVEAVTTKPVTADRFGAKPGGLYRLDWEDGEPRLARTSGTKITLTGTVQVTGDTELGTVIAEHLAANHGVTVVREDNPDVATVIVTDGVIDGLPVDARIVLVSSAVDLFHDTGHTPTAFDWFARDQGAVSVAFGPWLDDDSVATIGLPPLTRERALELFDEALGATDPVVVPLHIDQAVARNQGEHLPAILRGVVKVPTRQAGTSGLAQQLAGRGEEERGRILLDVVRDHVATLLGHASAAKILPDQAFQELGFDSLAAVELRKRLGTTTGLNLPATLVFDYPTSRAIAGYLAESFADSGDDGTSALLDQLDSTLSVIPADSRAVDKITARIEALLRRLRDAQADDEEDDADLEAATDDELFAALDREIGIT</sequence>
<dbReference type="SUPFAM" id="SSF55048">
    <property type="entry name" value="Probable ACP-binding domain of malonyl-CoA ACP transacylase"/>
    <property type="match status" value="2"/>
</dbReference>
<dbReference type="Gene3D" id="3.40.50.720">
    <property type="entry name" value="NAD(P)-binding Rossmann-like Domain"/>
    <property type="match status" value="2"/>
</dbReference>
<dbReference type="InterPro" id="IPR009081">
    <property type="entry name" value="PP-bd_ACP"/>
</dbReference>
<evidence type="ECO:0000256" key="4">
    <source>
        <dbReference type="ARBA" id="ARBA00022679"/>
    </source>
</evidence>
<dbReference type="EMBL" id="SNXZ01000001">
    <property type="protein sequence ID" value="TDQ04392.1"/>
    <property type="molecule type" value="Genomic_DNA"/>
</dbReference>
<dbReference type="InterPro" id="IPR057326">
    <property type="entry name" value="KR_dom"/>
</dbReference>
<dbReference type="OrthoDB" id="9778690at2"/>
<dbReference type="InterPro" id="IPR036736">
    <property type="entry name" value="ACP-like_sf"/>
</dbReference>
<dbReference type="InterPro" id="IPR014031">
    <property type="entry name" value="Ketoacyl_synth_C"/>
</dbReference>
<keyword evidence="8" id="KW-0012">Acyltransferase</keyword>
<dbReference type="PROSITE" id="PS52019">
    <property type="entry name" value="PKS_MFAS_DH"/>
    <property type="match status" value="2"/>
</dbReference>
<dbReference type="GO" id="GO:0033068">
    <property type="term" value="P:macrolide biosynthetic process"/>
    <property type="evidence" value="ECO:0007669"/>
    <property type="project" value="UniProtKB-ARBA"/>
</dbReference>
<feature type="domain" description="PKS/mFAS DH" evidence="17">
    <location>
        <begin position="2500"/>
        <end position="2779"/>
    </location>
</feature>
<dbReference type="InterPro" id="IPR032821">
    <property type="entry name" value="PKS_assoc"/>
</dbReference>
<dbReference type="InterPro" id="IPR036291">
    <property type="entry name" value="NAD(P)-bd_dom_sf"/>
</dbReference>
<evidence type="ECO:0000256" key="7">
    <source>
        <dbReference type="ARBA" id="ARBA00023268"/>
    </source>
</evidence>
<feature type="region of interest" description="C-terminal hotdog fold" evidence="14">
    <location>
        <begin position="1023"/>
        <end position="1154"/>
    </location>
</feature>
<dbReference type="Pfam" id="PF00109">
    <property type="entry name" value="ketoacyl-synt"/>
    <property type="match status" value="2"/>
</dbReference>
<dbReference type="Pfam" id="PF08659">
    <property type="entry name" value="KR"/>
    <property type="match status" value="1"/>
</dbReference>
<dbReference type="PROSITE" id="PS00012">
    <property type="entry name" value="PHOSPHOPANTETHEINE"/>
    <property type="match status" value="2"/>
</dbReference>
<comment type="caution">
    <text evidence="18">The sequence shown here is derived from an EMBL/GenBank/DDBJ whole genome shotgun (WGS) entry which is preliminary data.</text>
</comment>
<evidence type="ECO:0000256" key="6">
    <source>
        <dbReference type="ARBA" id="ARBA00023194"/>
    </source>
</evidence>
<dbReference type="Pfam" id="PF00698">
    <property type="entry name" value="Acyl_transf_1"/>
    <property type="match status" value="2"/>
</dbReference>
<feature type="domain" description="Carrier" evidence="15">
    <location>
        <begin position="2949"/>
        <end position="3024"/>
    </location>
</feature>
<feature type="domain" description="Ketosynthase family 3 (KS3)" evidence="16">
    <location>
        <begin position="1635"/>
        <end position="2045"/>
    </location>
</feature>
<dbReference type="GO" id="GO:0047879">
    <property type="term" value="F:erythronolide synthase activity"/>
    <property type="evidence" value="ECO:0007669"/>
    <property type="project" value="UniProtKB-EC"/>
</dbReference>
<dbReference type="SMART" id="SM00826">
    <property type="entry name" value="PKS_DH"/>
    <property type="match status" value="2"/>
</dbReference>
<comment type="function">
    <text evidence="10">Involved in the biosynthesis of antibiotic erythromycin via the biosynthesis of its aglycone precursor, 6-deoxyerythronolide B (6-dEB).</text>
</comment>
<evidence type="ECO:0000256" key="9">
    <source>
        <dbReference type="ARBA" id="ARBA00052442"/>
    </source>
</evidence>
<dbReference type="InterPro" id="IPR020841">
    <property type="entry name" value="PKS_Beta-ketoAc_synthase_dom"/>
</dbReference>
<keyword evidence="4 18" id="KW-0808">Transferase</keyword>
<dbReference type="Pfam" id="PF08990">
    <property type="entry name" value="Docking"/>
    <property type="match status" value="1"/>
</dbReference>
<comment type="subunit">
    <text evidence="12">Homodimer. Erythronolide synthase is composed of EryAI, EryAII and EryAIII multimodular (2 modules) polypeptides each coding for a functional synthase subunit which participates in 2 of the six FAS-like elongation steps required for formation of the polyketide. Module 1, 2, 3, 4, 5, and 6 participating in biosynthesis steps 1, 2, 3, 4, 5, and 6, respectively.</text>
</comment>
<dbReference type="FunFam" id="3.40.47.10:FF:000019">
    <property type="entry name" value="Polyketide synthase type I"/>
    <property type="match status" value="2"/>
</dbReference>
<dbReference type="InterPro" id="IPR049552">
    <property type="entry name" value="PKS_DH_N"/>
</dbReference>
<evidence type="ECO:0000256" key="14">
    <source>
        <dbReference type="PROSITE-ProRule" id="PRU01363"/>
    </source>
</evidence>
<feature type="domain" description="Carrier" evidence="15">
    <location>
        <begin position="1543"/>
        <end position="1618"/>
    </location>
</feature>
<dbReference type="Pfam" id="PF02801">
    <property type="entry name" value="Ketoacyl-synt_C"/>
    <property type="match status" value="2"/>
</dbReference>
<evidence type="ECO:0000256" key="12">
    <source>
        <dbReference type="ARBA" id="ARBA00063272"/>
    </source>
</evidence>
<dbReference type="EC" id="2.3.1.94" evidence="13"/>
<evidence type="ECO:0000259" key="16">
    <source>
        <dbReference type="PROSITE" id="PS52004"/>
    </source>
</evidence>
<comment type="catalytic activity">
    <reaction evidence="9">
        <text>6 (S)-methylmalonyl-CoA + propanoyl-CoA + 6 NADPH + 12 H(+) = 6-deoxyerythronolide B + 6 CO2 + 6 NADP(+) + 7 CoA + H2O</text>
        <dbReference type="Rhea" id="RHEA:23068"/>
        <dbReference type="ChEBI" id="CHEBI:15377"/>
        <dbReference type="ChEBI" id="CHEBI:15378"/>
        <dbReference type="ChEBI" id="CHEBI:16089"/>
        <dbReference type="ChEBI" id="CHEBI:16526"/>
        <dbReference type="ChEBI" id="CHEBI:57287"/>
        <dbReference type="ChEBI" id="CHEBI:57327"/>
        <dbReference type="ChEBI" id="CHEBI:57392"/>
        <dbReference type="ChEBI" id="CHEBI:57783"/>
        <dbReference type="ChEBI" id="CHEBI:58349"/>
        <dbReference type="EC" id="2.3.1.94"/>
    </reaction>
</comment>
<dbReference type="SMART" id="SM01294">
    <property type="entry name" value="PKS_PP_betabranch"/>
    <property type="match status" value="2"/>
</dbReference>
<evidence type="ECO:0000256" key="2">
    <source>
        <dbReference type="ARBA" id="ARBA00022450"/>
    </source>
</evidence>
<dbReference type="GO" id="GO:0006633">
    <property type="term" value="P:fatty acid biosynthetic process"/>
    <property type="evidence" value="ECO:0007669"/>
    <property type="project" value="InterPro"/>
</dbReference>
<dbReference type="SUPFAM" id="SSF47336">
    <property type="entry name" value="ACP-like"/>
    <property type="match status" value="2"/>
</dbReference>
<feature type="domain" description="PKS/mFAS DH" evidence="17">
    <location>
        <begin position="890"/>
        <end position="1154"/>
    </location>
</feature>
<dbReference type="SMART" id="SM00822">
    <property type="entry name" value="PKS_KR"/>
    <property type="match status" value="1"/>
</dbReference>
<dbReference type="FunFam" id="1.10.1200.10:FF:000007">
    <property type="entry name" value="Probable polyketide synthase pks17"/>
    <property type="match status" value="2"/>
</dbReference>
<evidence type="ECO:0000256" key="3">
    <source>
        <dbReference type="ARBA" id="ARBA00022553"/>
    </source>
</evidence>
<dbReference type="InterPro" id="IPR020806">
    <property type="entry name" value="PKS_PP-bd"/>
</dbReference>
<dbReference type="SUPFAM" id="SSF51735">
    <property type="entry name" value="NAD(P)-binding Rossmann-fold domains"/>
    <property type="match status" value="2"/>
</dbReference>
<evidence type="ECO:0000256" key="13">
    <source>
        <dbReference type="ARBA" id="ARBA00066981"/>
    </source>
</evidence>
<keyword evidence="6" id="KW-0045">Antibiotic biosynthesis</keyword>
<dbReference type="FunFam" id="3.40.366.10:FF:000002">
    <property type="entry name" value="Probable polyketide synthase 2"/>
    <property type="match status" value="1"/>
</dbReference>
<dbReference type="InterPro" id="IPR016036">
    <property type="entry name" value="Malonyl_transacylase_ACP-bd"/>
</dbReference>
<dbReference type="InterPro" id="IPR020807">
    <property type="entry name" value="PKS_DH"/>
</dbReference>
<feature type="region of interest" description="N-terminal hotdog fold" evidence="14">
    <location>
        <begin position="2500"/>
        <end position="2616"/>
    </location>
</feature>
<feature type="region of interest" description="C-terminal hotdog fold" evidence="14">
    <location>
        <begin position="2622"/>
        <end position="2779"/>
    </location>
</feature>
<protein>
    <recommendedName>
        <fullName evidence="13">6-deoxyerythronolide-B synthase</fullName>
        <ecNumber evidence="13">2.3.1.94</ecNumber>
    </recommendedName>
</protein>
<reference evidence="18 19" key="1">
    <citation type="submission" date="2019-03" db="EMBL/GenBank/DDBJ databases">
        <title>Genomic Encyclopedia of Type Strains, Phase IV (KMG-IV): sequencing the most valuable type-strain genomes for metagenomic binning, comparative biology and taxonomic classification.</title>
        <authorList>
            <person name="Goeker M."/>
        </authorList>
    </citation>
    <scope>NUCLEOTIDE SEQUENCE [LARGE SCALE GENOMIC DNA]</scope>
    <source>
        <strain evidence="18 19">DSM 45361</strain>
    </source>
</reference>
<dbReference type="SMART" id="SM00823">
    <property type="entry name" value="PKS_PP"/>
    <property type="match status" value="2"/>
</dbReference>
<dbReference type="InterPro" id="IPR016039">
    <property type="entry name" value="Thiolase-like"/>
</dbReference>
<feature type="active site" description="Proton donor; for dehydratase activity" evidence="14">
    <location>
        <position position="2677"/>
    </location>
</feature>
<dbReference type="InterPro" id="IPR013968">
    <property type="entry name" value="PKS_KR"/>
</dbReference>
<dbReference type="Pfam" id="PF16197">
    <property type="entry name" value="KAsynt_C_assoc"/>
    <property type="match status" value="2"/>
</dbReference>
<feature type="active site" description="Proton donor; for dehydratase activity" evidence="14">
    <location>
        <position position="1080"/>
    </location>
</feature>
<feature type="region of interest" description="N-terminal hotdog fold" evidence="14">
    <location>
        <begin position="890"/>
        <end position="1011"/>
    </location>
</feature>
<dbReference type="PROSITE" id="PS52004">
    <property type="entry name" value="KS3_2"/>
    <property type="match status" value="2"/>
</dbReference>
<name>A0A4R6SM45_LABRH</name>
<dbReference type="InterPro" id="IPR001227">
    <property type="entry name" value="Ac_transferase_dom_sf"/>
</dbReference>
<dbReference type="SMART" id="SM00827">
    <property type="entry name" value="PKS_AT"/>
    <property type="match status" value="2"/>
</dbReference>
<dbReference type="GO" id="GO:0004315">
    <property type="term" value="F:3-oxoacyl-[acyl-carrier-protein] synthase activity"/>
    <property type="evidence" value="ECO:0007669"/>
    <property type="project" value="InterPro"/>
</dbReference>
<dbReference type="InterPro" id="IPR016035">
    <property type="entry name" value="Acyl_Trfase/lysoPLipase"/>
</dbReference>
<dbReference type="Gene3D" id="3.30.70.3290">
    <property type="match status" value="2"/>
</dbReference>